<dbReference type="CDD" id="cd13250">
    <property type="entry name" value="PH_ACAP"/>
    <property type="match status" value="1"/>
</dbReference>
<dbReference type="SUPFAM" id="SSF48403">
    <property type="entry name" value="Ankyrin repeat"/>
    <property type="match status" value="1"/>
</dbReference>
<evidence type="ECO:0000256" key="8">
    <source>
        <dbReference type="ARBA" id="ARBA00022771"/>
    </source>
</evidence>
<keyword evidence="4" id="KW-1003">Cell membrane</keyword>
<feature type="region of interest" description="Disordered" evidence="16">
    <location>
        <begin position="500"/>
        <end position="540"/>
    </location>
</feature>
<evidence type="ECO:0000313" key="20">
    <source>
        <dbReference type="Proteomes" id="UP000007635"/>
    </source>
</evidence>
<evidence type="ECO:0000256" key="4">
    <source>
        <dbReference type="ARBA" id="ARBA00022475"/>
    </source>
</evidence>
<keyword evidence="5 15" id="KW-0479">Metal-binding</keyword>
<dbReference type="InterPro" id="IPR011993">
    <property type="entry name" value="PH-like_dom_sf"/>
</dbReference>
<evidence type="ECO:0000256" key="3">
    <source>
        <dbReference type="ARBA" id="ARBA00022468"/>
    </source>
</evidence>
<keyword evidence="11" id="KW-0175">Coiled coil</keyword>
<dbReference type="Gene3D" id="1.10.220.150">
    <property type="entry name" value="Arf GTPase activating protein"/>
    <property type="match status" value="1"/>
</dbReference>
<keyword evidence="8 14" id="KW-0863">Zinc-finger</keyword>
<evidence type="ECO:0000256" key="12">
    <source>
        <dbReference type="ARBA" id="ARBA00023136"/>
    </source>
</evidence>
<dbReference type="GeneTree" id="ENSGT00940000156389"/>
<evidence type="ECO:0000256" key="10">
    <source>
        <dbReference type="ARBA" id="ARBA00023043"/>
    </source>
</evidence>
<evidence type="ECO:0000256" key="7">
    <source>
        <dbReference type="ARBA" id="ARBA00022753"/>
    </source>
</evidence>
<dbReference type="Pfam" id="PF16746">
    <property type="entry name" value="BAR_3"/>
    <property type="match status" value="1"/>
</dbReference>
<evidence type="ECO:0000259" key="17">
    <source>
        <dbReference type="PROSITE" id="PS50003"/>
    </source>
</evidence>
<evidence type="ECO:0000256" key="15">
    <source>
        <dbReference type="RuleBase" id="RU369028"/>
    </source>
</evidence>
<dbReference type="InterPro" id="IPR001164">
    <property type="entry name" value="ArfGAP_dom"/>
</dbReference>
<reference evidence="19 20" key="1">
    <citation type="journal article" date="2021" name="G3 (Bethesda)">
        <title>Improved contiguity of the threespine stickleback genome using long-read sequencing.</title>
        <authorList>
            <person name="Nath S."/>
            <person name="Shaw D.E."/>
            <person name="White M.A."/>
        </authorList>
    </citation>
    <scope>NUCLEOTIDE SEQUENCE [LARGE SCALE GENOMIC DNA]</scope>
    <source>
        <strain evidence="19 20">Lake Benthic</strain>
    </source>
</reference>
<evidence type="ECO:0000256" key="1">
    <source>
        <dbReference type="ARBA" id="ARBA00004236"/>
    </source>
</evidence>
<dbReference type="InterPro" id="IPR045258">
    <property type="entry name" value="ACAP1/2/3-like"/>
</dbReference>
<dbReference type="SUPFAM" id="SSF57863">
    <property type="entry name" value="ArfGap/RecO-like zinc finger"/>
    <property type="match status" value="1"/>
</dbReference>
<proteinExistence type="predicted"/>
<dbReference type="InterPro" id="IPR036770">
    <property type="entry name" value="Ankyrin_rpt-contain_sf"/>
</dbReference>
<evidence type="ECO:0000256" key="14">
    <source>
        <dbReference type="PROSITE-ProRule" id="PRU00288"/>
    </source>
</evidence>
<sequence length="774" mass="86539">AGFRVCICSRLSPSLTRTLVKLCIGMIDAGKAYNAANKQFVNGIRELAQQSTRDEVIENCLISFVLLSSQILFDQVQRSIKTQLQTFVKDDIRKFKEAKKHFDKVSEEKEGALIKNAQAPRNKQHEVEEATNILTATRKCFRHIVLDYVLQINVLQSKRRSEILKSMLSFMYAHLTFFHQGYDLFSELQPLMKQLGGQLDLLVVDAAKEKRDMEQKHSTIQQKDFSNDDTKLEYNVDAEHGIAMEGYLFKRASNAFKTWNRECVCANCVSTKDALLSAQDNPTVVVEDLRLCTVKHCEDVERRFCFEVVSPTKSCMMQADSEKLRQAWIKAVQNSIATAFRDKGDDGDKLDRKSSTSTGSLDSAGEPKERSIKGESALQKVLVIPGNTCCCDCGQPDPRWASINLGITLCIQCSGIHRSLGVHFSKVRSLTLDTWEPELLKLMCELGNGVINQIYEARREELGSRKPQPGDPRYTKCTKAYIKAKYVDRRFVRRPTGEELRDKVVSLSKQEKRLSSSSEHLPPRPPPPTPKLRPGQSAVASGMEARRDSLFCPDELHSLFSYFDNSAKLRSIKSKDSGIQNSADGSREMLATTASNTSLTDPKEYSSGLQLYWAACARSLPDMAEALAHGAVVNWVNAEDDKRTPLIMAVQGGSLVTCEFLLQNAANVNQQDAQGRGPLHHATMLGHTGQVCLFLKRGANQNAADIDEKTPLIIAVDAANADIVTLLRLAKMNEEMREAEGPYSQSGQYSTNSPTEMQYRTCMQEFISLQLDET</sequence>
<dbReference type="SMART" id="SM00233">
    <property type="entry name" value="PH"/>
    <property type="match status" value="1"/>
</dbReference>
<keyword evidence="10 13" id="KW-0040">ANK repeat</keyword>
<evidence type="ECO:0000256" key="9">
    <source>
        <dbReference type="ARBA" id="ARBA00022833"/>
    </source>
</evidence>
<dbReference type="Pfam" id="PF12796">
    <property type="entry name" value="Ank_2"/>
    <property type="match status" value="1"/>
</dbReference>
<dbReference type="GO" id="GO:0008270">
    <property type="term" value="F:zinc ion binding"/>
    <property type="evidence" value="ECO:0007669"/>
    <property type="project" value="UniProtKB-KW"/>
</dbReference>
<keyword evidence="9 15" id="KW-0862">Zinc</keyword>
<dbReference type="PRINTS" id="PR00405">
    <property type="entry name" value="REVINTRACTNG"/>
</dbReference>
<reference evidence="19" key="3">
    <citation type="submission" date="2025-09" db="UniProtKB">
        <authorList>
            <consortium name="Ensembl"/>
        </authorList>
    </citation>
    <scope>IDENTIFICATION</scope>
</reference>
<dbReference type="FunFam" id="1.20.1270.60:FF:000025">
    <property type="entry name" value="arf-GAP with coiled-coil, ANK repeat and PH domain-containing protein 2"/>
    <property type="match status" value="1"/>
</dbReference>
<organism evidence="19 20">
    <name type="scientific">Gasterosteus aculeatus aculeatus</name>
    <name type="common">three-spined stickleback</name>
    <dbReference type="NCBI Taxonomy" id="481459"/>
    <lineage>
        <taxon>Eukaryota</taxon>
        <taxon>Metazoa</taxon>
        <taxon>Chordata</taxon>
        <taxon>Craniata</taxon>
        <taxon>Vertebrata</taxon>
        <taxon>Euteleostomi</taxon>
        <taxon>Actinopterygii</taxon>
        <taxon>Neopterygii</taxon>
        <taxon>Teleostei</taxon>
        <taxon>Neoteleostei</taxon>
        <taxon>Acanthomorphata</taxon>
        <taxon>Eupercaria</taxon>
        <taxon>Perciformes</taxon>
        <taxon>Cottioidei</taxon>
        <taxon>Gasterosteales</taxon>
        <taxon>Gasterosteidae</taxon>
        <taxon>Gasterosteus</taxon>
    </lineage>
</organism>
<dbReference type="Proteomes" id="UP000007635">
    <property type="component" value="Chromosome VIII"/>
</dbReference>
<protein>
    <recommendedName>
        <fullName evidence="15">Arf-GAP with coiled-coil, ANK repeat and PH domain-containing protein</fullName>
        <shortName evidence="15">Cnt-b</shortName>
    </recommendedName>
    <alternativeName>
        <fullName evidence="15">Centaurin-beta</fullName>
    </alternativeName>
</protein>
<evidence type="ECO:0000256" key="11">
    <source>
        <dbReference type="ARBA" id="ARBA00023054"/>
    </source>
</evidence>
<comment type="domain">
    <text evidence="15">PH domain binds phospholipids including phosphatidic acid, phosphatidylinositol 3-phosphate, phosphatidylinositol 3,5-bisphosphate (PIP2) and phosphatidylinositol 3,4,5-trisphosphate (PIP3). May mediate protein binding to PIP2 or PIP3 containing membranes.</text>
</comment>
<dbReference type="AlphaFoldDB" id="A0AAQ4Q1L2"/>
<dbReference type="PROSITE" id="PS50088">
    <property type="entry name" value="ANK_REPEAT"/>
    <property type="match status" value="2"/>
</dbReference>
<comment type="domain">
    <text evidence="15">The BAR domain mediates homodimerization, it can neither bind membrane nor impart curvature, but instead requires the neighboring PH domain to achieve these functions.</text>
</comment>
<dbReference type="Gene3D" id="1.25.40.20">
    <property type="entry name" value="Ankyrin repeat-containing domain"/>
    <property type="match status" value="1"/>
</dbReference>
<dbReference type="GO" id="GO:0005096">
    <property type="term" value="F:GTPase activator activity"/>
    <property type="evidence" value="ECO:0007669"/>
    <property type="project" value="UniProtKB-KW"/>
</dbReference>
<keyword evidence="3 15" id="KW-0343">GTPase activation</keyword>
<dbReference type="FunFam" id="1.25.40.20:FF:000020">
    <property type="entry name" value="Arf-GAP with coiled-coil, ANK repeat and PH domain-containing protein 2"/>
    <property type="match status" value="1"/>
</dbReference>
<dbReference type="InterPro" id="IPR004148">
    <property type="entry name" value="BAR_dom"/>
</dbReference>
<dbReference type="PROSITE" id="PS50115">
    <property type="entry name" value="ARFGAP"/>
    <property type="match status" value="1"/>
</dbReference>
<feature type="compositionally biased region" description="Basic and acidic residues" evidence="16">
    <location>
        <begin position="343"/>
        <end position="354"/>
    </location>
</feature>
<dbReference type="Ensembl" id="ENSGACT00000042241.1">
    <property type="protein sequence ID" value="ENSGACP00000044970.1"/>
    <property type="gene ID" value="ENSGACG00000009198.2"/>
</dbReference>
<keyword evidence="6 15" id="KW-0677">Repeat</keyword>
<dbReference type="SMART" id="SM00248">
    <property type="entry name" value="ANK"/>
    <property type="match status" value="3"/>
</dbReference>
<keyword evidence="20" id="KW-1185">Reference proteome</keyword>
<dbReference type="Pfam" id="PF00169">
    <property type="entry name" value="PH"/>
    <property type="match status" value="1"/>
</dbReference>
<dbReference type="SUPFAM" id="SSF103657">
    <property type="entry name" value="BAR/IMD domain-like"/>
    <property type="match status" value="1"/>
</dbReference>
<dbReference type="InterPro" id="IPR027267">
    <property type="entry name" value="AH/BAR_dom_sf"/>
</dbReference>
<dbReference type="InterPro" id="IPR038508">
    <property type="entry name" value="ArfGAP_dom_sf"/>
</dbReference>
<dbReference type="InterPro" id="IPR002110">
    <property type="entry name" value="Ankyrin_rpt"/>
</dbReference>
<feature type="domain" description="PH" evidence="17">
    <location>
        <begin position="241"/>
        <end position="337"/>
    </location>
</feature>
<feature type="repeat" description="ANK" evidence="13">
    <location>
        <begin position="674"/>
        <end position="706"/>
    </location>
</feature>
<evidence type="ECO:0000313" key="19">
    <source>
        <dbReference type="Ensembl" id="ENSGACP00000044970.1"/>
    </source>
</evidence>
<dbReference type="SUPFAM" id="SSF50729">
    <property type="entry name" value="PH domain-like"/>
    <property type="match status" value="1"/>
</dbReference>
<dbReference type="FunFam" id="2.30.29.30:FF:000026">
    <property type="entry name" value="Arf-GAP with coiled-coil, ANK repeat and PH domain-containing protein 2"/>
    <property type="match status" value="1"/>
</dbReference>
<dbReference type="Pfam" id="PF01412">
    <property type="entry name" value="ArfGap"/>
    <property type="match status" value="1"/>
</dbReference>
<dbReference type="GO" id="GO:0005886">
    <property type="term" value="C:plasma membrane"/>
    <property type="evidence" value="ECO:0007669"/>
    <property type="project" value="UniProtKB-SubCell"/>
</dbReference>
<dbReference type="Gene3D" id="1.20.1270.60">
    <property type="entry name" value="Arfaptin homology (AH) domain/BAR domain"/>
    <property type="match status" value="1"/>
</dbReference>
<dbReference type="PROSITE" id="PS50297">
    <property type="entry name" value="ANK_REP_REGION"/>
    <property type="match status" value="2"/>
</dbReference>
<feature type="repeat" description="ANK" evidence="13">
    <location>
        <begin position="641"/>
        <end position="673"/>
    </location>
</feature>
<dbReference type="PANTHER" id="PTHR23180:SF241">
    <property type="entry name" value="ARF-GAP WITH COILED-COIL, ANK REPEAT AND PH DOMAIN-CONTAINING PROTEIN 2"/>
    <property type="match status" value="1"/>
</dbReference>
<reference evidence="19" key="2">
    <citation type="submission" date="2025-08" db="UniProtKB">
        <authorList>
            <consortium name="Ensembl"/>
        </authorList>
    </citation>
    <scope>IDENTIFICATION</scope>
</reference>
<comment type="function">
    <text evidence="15">GTPase-activating protein for the ADP ribosylation factor family.</text>
</comment>
<dbReference type="SMART" id="SM00105">
    <property type="entry name" value="ArfGap"/>
    <property type="match status" value="1"/>
</dbReference>
<dbReference type="InterPro" id="IPR037278">
    <property type="entry name" value="ARFGAP/RecO"/>
</dbReference>
<comment type="activity regulation">
    <text evidence="15">GAP activity stimulated by phosphatidylinositol 4,5-bisphosphate (PIP2) and phosphatidic acid.</text>
</comment>
<feature type="compositionally biased region" description="Basic and acidic residues" evidence="16">
    <location>
        <begin position="500"/>
        <end position="514"/>
    </location>
</feature>
<evidence type="ECO:0000256" key="6">
    <source>
        <dbReference type="ARBA" id="ARBA00022737"/>
    </source>
</evidence>
<evidence type="ECO:0000256" key="13">
    <source>
        <dbReference type="PROSITE-ProRule" id="PRU00023"/>
    </source>
</evidence>
<dbReference type="GO" id="GO:0010008">
    <property type="term" value="C:endosome membrane"/>
    <property type="evidence" value="ECO:0007669"/>
    <property type="project" value="UniProtKB-SubCell"/>
</dbReference>
<keyword evidence="12" id="KW-0472">Membrane</keyword>
<dbReference type="PROSITE" id="PS50003">
    <property type="entry name" value="PH_DOMAIN"/>
    <property type="match status" value="1"/>
</dbReference>
<dbReference type="FunFam" id="1.10.220.150:FF:000007">
    <property type="entry name" value="Arf-GAP with coiled-coil, ANK repeat and PH domain-containing protein 2"/>
    <property type="match status" value="1"/>
</dbReference>
<name>A0AAQ4Q1L2_GASAC</name>
<dbReference type="InterPro" id="IPR001849">
    <property type="entry name" value="PH_domain"/>
</dbReference>
<dbReference type="PANTHER" id="PTHR23180">
    <property type="entry name" value="CENTAURIN/ARF"/>
    <property type="match status" value="1"/>
</dbReference>
<evidence type="ECO:0000259" key="18">
    <source>
        <dbReference type="PROSITE" id="PS50115"/>
    </source>
</evidence>
<comment type="subcellular location">
    <subcellularLocation>
        <location evidence="1">Cell membrane</location>
    </subcellularLocation>
    <subcellularLocation>
        <location evidence="2 15">Endosome membrane</location>
        <topology evidence="2 15">Peripheral membrane protein</topology>
    </subcellularLocation>
</comment>
<evidence type="ECO:0000256" key="5">
    <source>
        <dbReference type="ARBA" id="ARBA00022723"/>
    </source>
</evidence>
<feature type="domain" description="Arf-GAP" evidence="18">
    <location>
        <begin position="375"/>
        <end position="499"/>
    </location>
</feature>
<keyword evidence="7 15" id="KW-0967">Endosome</keyword>
<accession>A0AAQ4Q1L2</accession>
<evidence type="ECO:0000256" key="16">
    <source>
        <dbReference type="SAM" id="MobiDB-lite"/>
    </source>
</evidence>
<dbReference type="Gene3D" id="2.30.29.30">
    <property type="entry name" value="Pleckstrin-homology domain (PH domain)/Phosphotyrosine-binding domain (PTB)"/>
    <property type="match status" value="1"/>
</dbReference>
<feature type="region of interest" description="Disordered" evidence="16">
    <location>
        <begin position="343"/>
        <end position="372"/>
    </location>
</feature>
<evidence type="ECO:0000256" key="2">
    <source>
        <dbReference type="ARBA" id="ARBA00004481"/>
    </source>
</evidence>